<dbReference type="Gene3D" id="1.10.287.990">
    <property type="entry name" value="Fe,Mn superoxide dismutase (SOD) domain"/>
    <property type="match status" value="1"/>
</dbReference>
<evidence type="ECO:0000256" key="6">
    <source>
        <dbReference type="RuleBase" id="RU000414"/>
    </source>
</evidence>
<dbReference type="EMBL" id="JABZRE010000028">
    <property type="protein sequence ID" value="MBF1307429.1"/>
    <property type="molecule type" value="Genomic_DNA"/>
</dbReference>
<proteinExistence type="inferred from homology"/>
<dbReference type="FunFam" id="3.55.40.20:FF:000001">
    <property type="entry name" value="Superoxide dismutase"/>
    <property type="match status" value="1"/>
</dbReference>
<dbReference type="SUPFAM" id="SSF46609">
    <property type="entry name" value="Fe,Mn superoxide dismutase (SOD), N-terminal domain"/>
    <property type="match status" value="1"/>
</dbReference>
<evidence type="ECO:0000256" key="2">
    <source>
        <dbReference type="ARBA" id="ARBA00012682"/>
    </source>
</evidence>
<evidence type="ECO:0000256" key="3">
    <source>
        <dbReference type="ARBA" id="ARBA00022723"/>
    </source>
</evidence>
<evidence type="ECO:0000256" key="4">
    <source>
        <dbReference type="ARBA" id="ARBA00023002"/>
    </source>
</evidence>
<dbReference type="Proteomes" id="UP000758611">
    <property type="component" value="Unassembled WGS sequence"/>
</dbReference>
<comment type="similarity">
    <text evidence="1 6">Belongs to the iron/manganese superoxide dismutase family.</text>
</comment>
<dbReference type="Pfam" id="PF02777">
    <property type="entry name" value="Sod_Fe_C"/>
    <property type="match status" value="1"/>
</dbReference>
<feature type="domain" description="Manganese/iron superoxide dismutase N-terminal" evidence="7">
    <location>
        <begin position="2"/>
        <end position="88"/>
    </location>
</feature>
<feature type="binding site" evidence="5">
    <location>
        <position position="81"/>
    </location>
    <ligand>
        <name>Mn(2+)</name>
        <dbReference type="ChEBI" id="CHEBI:29035"/>
    </ligand>
</feature>
<organism evidence="9 10">
    <name type="scientific">Parvimonas micra</name>
    <dbReference type="NCBI Taxonomy" id="33033"/>
    <lineage>
        <taxon>Bacteria</taxon>
        <taxon>Bacillati</taxon>
        <taxon>Bacillota</taxon>
        <taxon>Tissierellia</taxon>
        <taxon>Tissierellales</taxon>
        <taxon>Peptoniphilaceae</taxon>
        <taxon>Parvimonas</taxon>
    </lineage>
</organism>
<dbReference type="InterPro" id="IPR019833">
    <property type="entry name" value="Mn/Fe_SOD_BS"/>
</dbReference>
<dbReference type="PIRSF" id="PIRSF000349">
    <property type="entry name" value="SODismutase"/>
    <property type="match status" value="1"/>
</dbReference>
<name>A0A930E4V4_9FIRM</name>
<reference evidence="9" key="1">
    <citation type="submission" date="2020-04" db="EMBL/GenBank/DDBJ databases">
        <title>Deep metagenomics examines the oral microbiome during advanced dental caries in children, revealing novel taxa and co-occurrences with host molecules.</title>
        <authorList>
            <person name="Baker J.L."/>
            <person name="Morton J.T."/>
            <person name="Dinis M."/>
            <person name="Alvarez R."/>
            <person name="Tran N.C."/>
            <person name="Knight R."/>
            <person name="Edlund A."/>
        </authorList>
    </citation>
    <scope>NUCLEOTIDE SEQUENCE</scope>
    <source>
        <strain evidence="9">JCVI_23_bin.11</strain>
    </source>
</reference>
<dbReference type="SUPFAM" id="SSF54719">
    <property type="entry name" value="Fe,Mn superoxide dismutase (SOD), C-terminal domain"/>
    <property type="match status" value="1"/>
</dbReference>
<dbReference type="Pfam" id="PF00081">
    <property type="entry name" value="Sod_Fe_N"/>
    <property type="match status" value="1"/>
</dbReference>
<feature type="binding site" evidence="5">
    <location>
        <position position="27"/>
    </location>
    <ligand>
        <name>Mn(2+)</name>
        <dbReference type="ChEBI" id="CHEBI:29035"/>
    </ligand>
</feature>
<dbReference type="AlphaFoldDB" id="A0A930E4V4"/>
<evidence type="ECO:0000313" key="9">
    <source>
        <dbReference type="EMBL" id="MBF1307429.1"/>
    </source>
</evidence>
<dbReference type="Gene3D" id="3.55.40.20">
    <property type="entry name" value="Iron/manganese superoxide dismutase, C-terminal domain"/>
    <property type="match status" value="1"/>
</dbReference>
<sequence>MSFELVKLNYAYDALEPVIDKETMEIHHSKHHQAYVNNLNNLIKDTVFEEASLEEILTHLEHAPEEKKNGIRNNVGGVFNHNLFWESMIPGGSKEPIGEVAKKINEKFGNFETFKEEFNKKGAGQFGSGWVWLVSDKEGNIEIIATPNQDCPISCGKVILLGNDVWEHAYYLKYQNRRAEYLKEWWKVVNWDIVEARYQKRNPESCGCGCGCGC</sequence>
<dbReference type="InterPro" id="IPR019832">
    <property type="entry name" value="Mn/Fe_SOD_C"/>
</dbReference>
<protein>
    <recommendedName>
        <fullName evidence="2 6">Superoxide dismutase</fullName>
        <ecNumber evidence="2 6">1.15.1.1</ecNumber>
    </recommendedName>
</protein>
<dbReference type="PANTHER" id="PTHR43595:SF2">
    <property type="entry name" value="SMALL RIBOSOMAL SUBUNIT PROTEIN MS42"/>
    <property type="match status" value="1"/>
</dbReference>
<dbReference type="PRINTS" id="PR01703">
    <property type="entry name" value="MNSODISMTASE"/>
</dbReference>
<dbReference type="InterPro" id="IPR036324">
    <property type="entry name" value="Mn/Fe_SOD_N_sf"/>
</dbReference>
<keyword evidence="3 5" id="KW-0479">Metal-binding</keyword>
<dbReference type="EC" id="1.15.1.1" evidence="2 6"/>
<accession>A0A930E4V4</accession>
<feature type="binding site" evidence="5">
    <location>
        <position position="168"/>
    </location>
    <ligand>
        <name>Mn(2+)</name>
        <dbReference type="ChEBI" id="CHEBI:29035"/>
    </ligand>
</feature>
<comment type="catalytic activity">
    <reaction evidence="6">
        <text>2 superoxide + 2 H(+) = H2O2 + O2</text>
        <dbReference type="Rhea" id="RHEA:20696"/>
        <dbReference type="ChEBI" id="CHEBI:15378"/>
        <dbReference type="ChEBI" id="CHEBI:15379"/>
        <dbReference type="ChEBI" id="CHEBI:16240"/>
        <dbReference type="ChEBI" id="CHEBI:18421"/>
        <dbReference type="EC" id="1.15.1.1"/>
    </reaction>
</comment>
<dbReference type="InterPro" id="IPR001189">
    <property type="entry name" value="Mn/Fe_SOD"/>
</dbReference>
<dbReference type="PANTHER" id="PTHR43595">
    <property type="entry name" value="37S RIBOSOMAL PROTEIN S26, MITOCHONDRIAL"/>
    <property type="match status" value="1"/>
</dbReference>
<dbReference type="GO" id="GO:0046872">
    <property type="term" value="F:metal ion binding"/>
    <property type="evidence" value="ECO:0007669"/>
    <property type="project" value="UniProtKB-KW"/>
</dbReference>
<dbReference type="InterPro" id="IPR019831">
    <property type="entry name" value="Mn/Fe_SOD_N"/>
</dbReference>
<feature type="domain" description="Manganese/iron superoxide dismutase C-terminal" evidence="8">
    <location>
        <begin position="97"/>
        <end position="197"/>
    </location>
</feature>
<dbReference type="PROSITE" id="PS00088">
    <property type="entry name" value="SOD_MN"/>
    <property type="match status" value="1"/>
</dbReference>
<evidence type="ECO:0000256" key="1">
    <source>
        <dbReference type="ARBA" id="ARBA00008714"/>
    </source>
</evidence>
<dbReference type="InterPro" id="IPR036314">
    <property type="entry name" value="SOD_C_sf"/>
</dbReference>
<comment type="function">
    <text evidence="6">Destroys radicals which are normally produced within the cells and which are toxic to biological systems.</text>
</comment>
<gene>
    <name evidence="9" type="ORF">HXM94_06600</name>
</gene>
<evidence type="ECO:0000256" key="5">
    <source>
        <dbReference type="PIRSR" id="PIRSR000349-1"/>
    </source>
</evidence>
<dbReference type="RefSeq" id="WP_150263104.1">
    <property type="nucleotide sequence ID" value="NZ_BHYQ01000003.1"/>
</dbReference>
<keyword evidence="4 6" id="KW-0560">Oxidoreductase</keyword>
<evidence type="ECO:0000259" key="7">
    <source>
        <dbReference type="Pfam" id="PF00081"/>
    </source>
</evidence>
<dbReference type="GO" id="GO:0005737">
    <property type="term" value="C:cytoplasm"/>
    <property type="evidence" value="ECO:0007669"/>
    <property type="project" value="TreeGrafter"/>
</dbReference>
<evidence type="ECO:0000313" key="10">
    <source>
        <dbReference type="Proteomes" id="UP000758611"/>
    </source>
</evidence>
<comment type="caution">
    <text evidence="9">The sequence shown here is derived from an EMBL/GenBank/DDBJ whole genome shotgun (WGS) entry which is preliminary data.</text>
</comment>
<feature type="binding site" evidence="5">
    <location>
        <position position="164"/>
    </location>
    <ligand>
        <name>Mn(2+)</name>
        <dbReference type="ChEBI" id="CHEBI:29035"/>
    </ligand>
</feature>
<evidence type="ECO:0000259" key="8">
    <source>
        <dbReference type="Pfam" id="PF02777"/>
    </source>
</evidence>
<dbReference type="GO" id="GO:0004784">
    <property type="term" value="F:superoxide dismutase activity"/>
    <property type="evidence" value="ECO:0007669"/>
    <property type="project" value="UniProtKB-EC"/>
</dbReference>